<reference evidence="3" key="1">
    <citation type="submission" date="2015-02" db="EMBL/GenBank/DDBJ databases">
        <title>Draft Genome of Frankia sp. CpI1-S.</title>
        <authorList>
            <person name="Oshone R.T."/>
            <person name="Ngom M."/>
            <person name="Ghodhbane-Gtari F."/>
            <person name="Gtari M."/>
            <person name="Morris K."/>
            <person name="Thomas K."/>
            <person name="Sen A."/>
            <person name="Tisa L.S."/>
        </authorList>
    </citation>
    <scope>NUCLEOTIDE SEQUENCE [LARGE SCALE GENOMIC DNA]</scope>
    <source>
        <strain evidence="3">CpI1-S</strain>
    </source>
</reference>
<dbReference type="PANTHER" id="PTHR35010:SF2">
    <property type="entry name" value="BLL4672 PROTEIN"/>
    <property type="match status" value="1"/>
</dbReference>
<dbReference type="Gene3D" id="1.10.260.40">
    <property type="entry name" value="lambda repressor-like DNA-binding domains"/>
    <property type="match status" value="1"/>
</dbReference>
<dbReference type="Gene3D" id="3.30.450.180">
    <property type="match status" value="1"/>
</dbReference>
<dbReference type="SMART" id="SM00530">
    <property type="entry name" value="HTH_XRE"/>
    <property type="match status" value="1"/>
</dbReference>
<reference evidence="2 3" key="2">
    <citation type="journal article" date="2016" name="Genome Announc.">
        <title>Permanent Draft Genome Sequences for Two Variants of Frankia sp. Strain CpI1, the First Frankia Strain Isolated from Root Nodules of Comptonia peregrina.</title>
        <authorList>
            <person name="Oshone R."/>
            <person name="Hurst S.G.IV."/>
            <person name="Abebe-Akele F."/>
            <person name="Simpson S."/>
            <person name="Morris K."/>
            <person name="Thomas W.K."/>
            <person name="Tisa L.S."/>
        </authorList>
    </citation>
    <scope>NUCLEOTIDE SEQUENCE [LARGE SCALE GENOMIC DNA]</scope>
    <source>
        <strain evidence="3">CpI1-S</strain>
    </source>
</reference>
<dbReference type="CDD" id="cd00093">
    <property type="entry name" value="HTH_XRE"/>
    <property type="match status" value="1"/>
</dbReference>
<dbReference type="Pfam" id="PF17765">
    <property type="entry name" value="MLTR_LBD"/>
    <property type="match status" value="1"/>
</dbReference>
<sequence length="285" mass="30602">MSGSRELGRALRGWRDRMAPATVGLPAGGVRRAAGLRREEVAQLAGLSVDYLVRLEQGRATSPSAQVLSALARALRLSAAEREHLYLLAGQWAPGPGQVSAHIPPGVRRLLDQLDGAPLSVWDAAWNLILWNPLWAALLGDPSALRGRERNIVWLHFTGPPSRISHTPEQETRFRAAMVGDLRAAAARYPDDAGLRALIRDLRDVSITFAQMWDAGVVGVHEAVTKTVHHPTVGVLALDCDVLTAPGGDLRIVAYTAAPGSEAADRLRLLNVIGTEAMTVGSTPR</sequence>
<keyword evidence="3" id="KW-1185">Reference proteome</keyword>
<feature type="domain" description="HTH cro/C1-type" evidence="1">
    <location>
        <begin position="31"/>
        <end position="82"/>
    </location>
</feature>
<dbReference type="SUPFAM" id="SSF47413">
    <property type="entry name" value="lambda repressor-like DNA-binding domains"/>
    <property type="match status" value="1"/>
</dbReference>
<dbReference type="PATRIC" id="fig|1502723.3.peg.4197"/>
<dbReference type="Pfam" id="PF13560">
    <property type="entry name" value="HTH_31"/>
    <property type="match status" value="1"/>
</dbReference>
<dbReference type="Proteomes" id="UP000032545">
    <property type="component" value="Unassembled WGS sequence"/>
</dbReference>
<dbReference type="InterPro" id="IPR010982">
    <property type="entry name" value="Lambda_DNA-bd_dom_sf"/>
</dbReference>
<protein>
    <submittedName>
        <fullName evidence="2">Helix-turn-helix domain</fullName>
    </submittedName>
</protein>
<dbReference type="GO" id="GO:0003677">
    <property type="term" value="F:DNA binding"/>
    <property type="evidence" value="ECO:0007669"/>
    <property type="project" value="InterPro"/>
</dbReference>
<organism evidence="2 3">
    <name type="scientific">Frankia torreyi</name>
    <dbReference type="NCBI Taxonomy" id="1856"/>
    <lineage>
        <taxon>Bacteria</taxon>
        <taxon>Bacillati</taxon>
        <taxon>Actinomycetota</taxon>
        <taxon>Actinomycetes</taxon>
        <taxon>Frankiales</taxon>
        <taxon>Frankiaceae</taxon>
        <taxon>Frankia</taxon>
    </lineage>
</organism>
<evidence type="ECO:0000313" key="2">
    <source>
        <dbReference type="EMBL" id="KJE24570.1"/>
    </source>
</evidence>
<dbReference type="EMBL" id="JYFN01000005">
    <property type="protein sequence ID" value="KJE24570.1"/>
    <property type="molecule type" value="Genomic_DNA"/>
</dbReference>
<accession>A0A0D8BKE3</accession>
<evidence type="ECO:0000313" key="3">
    <source>
        <dbReference type="Proteomes" id="UP000032545"/>
    </source>
</evidence>
<dbReference type="InterPro" id="IPR001387">
    <property type="entry name" value="Cro/C1-type_HTH"/>
</dbReference>
<dbReference type="OrthoDB" id="3542608at2"/>
<dbReference type="PROSITE" id="PS50943">
    <property type="entry name" value="HTH_CROC1"/>
    <property type="match status" value="1"/>
</dbReference>
<dbReference type="AlphaFoldDB" id="A0A0D8BKE3"/>
<evidence type="ECO:0000259" key="1">
    <source>
        <dbReference type="PROSITE" id="PS50943"/>
    </source>
</evidence>
<dbReference type="InterPro" id="IPR041413">
    <property type="entry name" value="MLTR_LBD"/>
</dbReference>
<gene>
    <name evidence="2" type="ORF">FF36_00944</name>
</gene>
<name>A0A0D8BKE3_9ACTN</name>
<proteinExistence type="predicted"/>
<dbReference type="PANTHER" id="PTHR35010">
    <property type="entry name" value="BLL4672 PROTEIN-RELATED"/>
    <property type="match status" value="1"/>
</dbReference>
<dbReference type="RefSeq" id="WP_044883718.1">
    <property type="nucleotide sequence ID" value="NZ_JYFN01000005.1"/>
</dbReference>
<comment type="caution">
    <text evidence="2">The sequence shown here is derived from an EMBL/GenBank/DDBJ whole genome shotgun (WGS) entry which is preliminary data.</text>
</comment>